<evidence type="ECO:0000256" key="9">
    <source>
        <dbReference type="ARBA" id="ARBA00022676"/>
    </source>
</evidence>
<evidence type="ECO:0000256" key="11">
    <source>
        <dbReference type="ARBA" id="ARBA00022726"/>
    </source>
</evidence>
<evidence type="ECO:0000256" key="6">
    <source>
        <dbReference type="ARBA" id="ARBA00011893"/>
    </source>
</evidence>
<dbReference type="GO" id="GO:0016208">
    <property type="term" value="F:AMP binding"/>
    <property type="evidence" value="ECO:0007669"/>
    <property type="project" value="TreeGrafter"/>
</dbReference>
<dbReference type="NCBIfam" id="TIGR01090">
    <property type="entry name" value="apt"/>
    <property type="match status" value="1"/>
</dbReference>
<name>A0A7R9Q4N8_9ACAR</name>
<dbReference type="EMBL" id="CAJPIZ010009503">
    <property type="protein sequence ID" value="CAG2111895.1"/>
    <property type="molecule type" value="Genomic_DNA"/>
</dbReference>
<dbReference type="HAMAP" id="MF_00004">
    <property type="entry name" value="Aden_phosphoribosyltr"/>
    <property type="match status" value="1"/>
</dbReference>
<evidence type="ECO:0000313" key="14">
    <source>
        <dbReference type="Proteomes" id="UP000759131"/>
    </source>
</evidence>
<dbReference type="Pfam" id="PF00156">
    <property type="entry name" value="Pribosyltran"/>
    <property type="match status" value="1"/>
</dbReference>
<dbReference type="InterPro" id="IPR000836">
    <property type="entry name" value="PRTase_dom"/>
</dbReference>
<accession>A0A7R9Q4N8</accession>
<dbReference type="NCBIfam" id="NF002636">
    <property type="entry name" value="PRK02304.1-5"/>
    <property type="match status" value="1"/>
</dbReference>
<comment type="catalytic activity">
    <reaction evidence="1">
        <text>AMP + diphosphate = 5-phospho-alpha-D-ribose 1-diphosphate + adenine</text>
        <dbReference type="Rhea" id="RHEA:16609"/>
        <dbReference type="ChEBI" id="CHEBI:16708"/>
        <dbReference type="ChEBI" id="CHEBI:33019"/>
        <dbReference type="ChEBI" id="CHEBI:58017"/>
        <dbReference type="ChEBI" id="CHEBI:456215"/>
        <dbReference type="EC" id="2.4.2.7"/>
    </reaction>
</comment>
<dbReference type="PANTHER" id="PTHR32315:SF3">
    <property type="entry name" value="ADENINE PHOSPHORIBOSYLTRANSFERASE"/>
    <property type="match status" value="1"/>
</dbReference>
<dbReference type="UniPathway" id="UPA00588">
    <property type="reaction ID" value="UER00646"/>
</dbReference>
<dbReference type="InterPro" id="IPR005764">
    <property type="entry name" value="Ade_phspho_trans"/>
</dbReference>
<evidence type="ECO:0000256" key="3">
    <source>
        <dbReference type="ARBA" id="ARBA00004496"/>
    </source>
</evidence>
<dbReference type="AlphaFoldDB" id="A0A7R9Q4N8"/>
<dbReference type="GO" id="GO:0006166">
    <property type="term" value="P:purine ribonucleoside salvage"/>
    <property type="evidence" value="ECO:0007669"/>
    <property type="project" value="UniProtKB-KW"/>
</dbReference>
<organism evidence="13">
    <name type="scientific">Medioppia subpectinata</name>
    <dbReference type="NCBI Taxonomy" id="1979941"/>
    <lineage>
        <taxon>Eukaryota</taxon>
        <taxon>Metazoa</taxon>
        <taxon>Ecdysozoa</taxon>
        <taxon>Arthropoda</taxon>
        <taxon>Chelicerata</taxon>
        <taxon>Arachnida</taxon>
        <taxon>Acari</taxon>
        <taxon>Acariformes</taxon>
        <taxon>Sarcoptiformes</taxon>
        <taxon>Oribatida</taxon>
        <taxon>Brachypylina</taxon>
        <taxon>Oppioidea</taxon>
        <taxon>Oppiidae</taxon>
        <taxon>Medioppia</taxon>
    </lineage>
</organism>
<sequence length="182" mass="20067">MSNNNSCDNRLERIKERVQSYQDFPKAGILFRDFLPVLRDPQVFSELIEIMAERIEAIEPKPEAIIGLESRGFLLGTPLALRLKLPFIPVRKPGKLAGNVKKVTYSLEYGTDSLEIQTQSITTGLKCVIVDDLIATGGSLKASVDLVNACGGQVVLNLVVMELVALNGRTHIPSPFQSLLQY</sequence>
<reference evidence="13" key="1">
    <citation type="submission" date="2020-11" db="EMBL/GenBank/DDBJ databases">
        <authorList>
            <person name="Tran Van P."/>
        </authorList>
    </citation>
    <scope>NUCLEOTIDE SEQUENCE</scope>
</reference>
<evidence type="ECO:0000256" key="1">
    <source>
        <dbReference type="ARBA" id="ARBA00000868"/>
    </source>
</evidence>
<dbReference type="CDD" id="cd06223">
    <property type="entry name" value="PRTases_typeI"/>
    <property type="match status" value="1"/>
</dbReference>
<evidence type="ECO:0000259" key="12">
    <source>
        <dbReference type="Pfam" id="PF00156"/>
    </source>
</evidence>
<evidence type="ECO:0000256" key="2">
    <source>
        <dbReference type="ARBA" id="ARBA00003968"/>
    </source>
</evidence>
<evidence type="ECO:0000256" key="5">
    <source>
        <dbReference type="ARBA" id="ARBA00008391"/>
    </source>
</evidence>
<dbReference type="Proteomes" id="UP000759131">
    <property type="component" value="Unassembled WGS sequence"/>
</dbReference>
<gene>
    <name evidence="13" type="ORF">OSB1V03_LOCUS11874</name>
</gene>
<dbReference type="GO" id="GO:0002055">
    <property type="term" value="F:adenine binding"/>
    <property type="evidence" value="ECO:0007669"/>
    <property type="project" value="TreeGrafter"/>
</dbReference>
<evidence type="ECO:0000313" key="13">
    <source>
        <dbReference type="EMBL" id="CAD7631465.1"/>
    </source>
</evidence>
<dbReference type="GO" id="GO:0005737">
    <property type="term" value="C:cytoplasm"/>
    <property type="evidence" value="ECO:0007669"/>
    <property type="project" value="UniProtKB-SubCell"/>
</dbReference>
<keyword evidence="11" id="KW-0660">Purine salvage</keyword>
<dbReference type="PANTHER" id="PTHR32315">
    <property type="entry name" value="ADENINE PHOSPHORIBOSYLTRANSFERASE"/>
    <property type="match status" value="1"/>
</dbReference>
<evidence type="ECO:0000256" key="4">
    <source>
        <dbReference type="ARBA" id="ARBA00004659"/>
    </source>
</evidence>
<dbReference type="OrthoDB" id="363185at2759"/>
<dbReference type="EMBL" id="OC864078">
    <property type="protein sequence ID" value="CAD7631465.1"/>
    <property type="molecule type" value="Genomic_DNA"/>
</dbReference>
<feature type="domain" description="Phosphoribosyltransferase" evidence="12">
    <location>
        <begin position="39"/>
        <end position="155"/>
    </location>
</feature>
<protein>
    <recommendedName>
        <fullName evidence="7">Adenine phosphoribosyltransferase</fullName>
        <ecNumber evidence="6">2.4.2.7</ecNumber>
    </recommendedName>
</protein>
<keyword evidence="8" id="KW-0963">Cytoplasm</keyword>
<dbReference type="EC" id="2.4.2.7" evidence="6"/>
<evidence type="ECO:0000256" key="10">
    <source>
        <dbReference type="ARBA" id="ARBA00022679"/>
    </source>
</evidence>
<dbReference type="GO" id="GO:0003999">
    <property type="term" value="F:adenine phosphoribosyltransferase activity"/>
    <property type="evidence" value="ECO:0007669"/>
    <property type="project" value="UniProtKB-EC"/>
</dbReference>
<dbReference type="InterPro" id="IPR029057">
    <property type="entry name" value="PRTase-like"/>
</dbReference>
<evidence type="ECO:0000256" key="8">
    <source>
        <dbReference type="ARBA" id="ARBA00022490"/>
    </source>
</evidence>
<keyword evidence="9" id="KW-0328">Glycosyltransferase</keyword>
<proteinExistence type="inferred from homology"/>
<dbReference type="GO" id="GO:0006168">
    <property type="term" value="P:adenine salvage"/>
    <property type="evidence" value="ECO:0007669"/>
    <property type="project" value="InterPro"/>
</dbReference>
<comment type="pathway">
    <text evidence="4">Purine metabolism; AMP biosynthesis via salvage pathway; AMP from adenine: step 1/1.</text>
</comment>
<evidence type="ECO:0000256" key="7">
    <source>
        <dbReference type="ARBA" id="ARBA00017366"/>
    </source>
</evidence>
<keyword evidence="10" id="KW-0808">Transferase</keyword>
<dbReference type="GO" id="GO:0044209">
    <property type="term" value="P:AMP salvage"/>
    <property type="evidence" value="ECO:0007669"/>
    <property type="project" value="UniProtKB-UniPathway"/>
</dbReference>
<dbReference type="InterPro" id="IPR050054">
    <property type="entry name" value="UPRTase/APRTase"/>
</dbReference>
<comment type="function">
    <text evidence="2">Catalyzes a salvage reaction resulting in the formation of AMP, that is energically less costly than de novo synthesis.</text>
</comment>
<dbReference type="Gene3D" id="3.40.50.2020">
    <property type="match status" value="1"/>
</dbReference>
<keyword evidence="14" id="KW-1185">Reference proteome</keyword>
<dbReference type="FunFam" id="3.40.50.2020:FF:000021">
    <property type="entry name" value="Adenine phosphoribosyltransferase"/>
    <property type="match status" value="1"/>
</dbReference>
<comment type="subcellular location">
    <subcellularLocation>
        <location evidence="3">Cytoplasm</location>
    </subcellularLocation>
</comment>
<comment type="similarity">
    <text evidence="5">Belongs to the purine/pyrimidine phosphoribosyltransferase family.</text>
</comment>
<dbReference type="SUPFAM" id="SSF53271">
    <property type="entry name" value="PRTase-like"/>
    <property type="match status" value="1"/>
</dbReference>